<dbReference type="PANTHER" id="PTHR30349:SF41">
    <property type="entry name" value="INTEGRASE_RECOMBINASE PROTEIN MJ0367-RELATED"/>
    <property type="match status" value="1"/>
</dbReference>
<dbReference type="Proteomes" id="UP000461585">
    <property type="component" value="Unassembled WGS sequence"/>
</dbReference>
<comment type="caution">
    <text evidence="9">The sequence shown here is derived from an EMBL/GenBank/DDBJ whole genome shotgun (WGS) entry which is preliminary data.</text>
</comment>
<evidence type="ECO:0000256" key="3">
    <source>
        <dbReference type="ARBA" id="ARBA00022908"/>
    </source>
</evidence>
<name>A0A7X5KM92_9FIRM</name>
<keyword evidence="3" id="KW-0229">DNA integration</keyword>
<dbReference type="InterPro" id="IPR013762">
    <property type="entry name" value="Integrase-like_cat_sf"/>
</dbReference>
<dbReference type="EMBL" id="JAAEEH010000019">
    <property type="protein sequence ID" value="NDL67711.1"/>
    <property type="molecule type" value="Genomic_DNA"/>
</dbReference>
<dbReference type="PROSITE" id="PS51900">
    <property type="entry name" value="CB"/>
    <property type="match status" value="1"/>
</dbReference>
<dbReference type="InterPro" id="IPR044068">
    <property type="entry name" value="CB"/>
</dbReference>
<keyword evidence="5" id="KW-0233">DNA recombination</keyword>
<dbReference type="AlphaFoldDB" id="A0A7X5KM92"/>
<evidence type="ECO:0000259" key="7">
    <source>
        <dbReference type="PROSITE" id="PS51898"/>
    </source>
</evidence>
<dbReference type="Gene3D" id="1.10.443.10">
    <property type="entry name" value="Intergrase catalytic core"/>
    <property type="match status" value="1"/>
</dbReference>
<dbReference type="GO" id="GO:0015074">
    <property type="term" value="P:DNA integration"/>
    <property type="evidence" value="ECO:0007669"/>
    <property type="project" value="InterPro"/>
</dbReference>
<sequence length="293" mass="34482">MTIKESIPIFEIEQELKGNTPKTIRNYREIVTRFADHLKDKDLEELTFQDVNNYHLHLRKKGISNKSIQTYIRHIKFYIKTMYEQKHIKEKWYDDIKVPKANKVAIEIMSDDEINTLFSSFDNSTVGIRNKAICMLFLDSGPRKSEIEQIRLKDINFDEKYIVLRGKGNKQRIVPFGLNTKKALLQYMYKRTPKNPKEEMFFLDKQGHGLSSNVIKMMFQDLKMETGIIRLHAHLLRHTFATNFLINDLGDIYQLSRLLGHTSSKTTEIYLNIAANTQFIRRKKGISYLDTIL</sequence>
<organism evidence="9 10">
    <name type="scientific">Anaerotalea alkaliphila</name>
    <dbReference type="NCBI Taxonomy" id="2662126"/>
    <lineage>
        <taxon>Bacteria</taxon>
        <taxon>Bacillati</taxon>
        <taxon>Bacillota</taxon>
        <taxon>Clostridia</taxon>
        <taxon>Eubacteriales</taxon>
        <taxon>Anaerotalea</taxon>
    </lineage>
</organism>
<dbReference type="Pfam" id="PF00589">
    <property type="entry name" value="Phage_integrase"/>
    <property type="match status" value="1"/>
</dbReference>
<evidence type="ECO:0000313" key="9">
    <source>
        <dbReference type="EMBL" id="NDL67711.1"/>
    </source>
</evidence>
<gene>
    <name evidence="9" type="ORF">GXN74_08125</name>
</gene>
<keyword evidence="4 6" id="KW-0238">DNA-binding</keyword>
<evidence type="ECO:0000256" key="1">
    <source>
        <dbReference type="ARBA" id="ARBA00003283"/>
    </source>
</evidence>
<keyword evidence="10" id="KW-1185">Reference proteome</keyword>
<dbReference type="Pfam" id="PF13495">
    <property type="entry name" value="Phage_int_SAM_4"/>
    <property type="match status" value="1"/>
</dbReference>
<reference evidence="9 10" key="1">
    <citation type="submission" date="2020-01" db="EMBL/GenBank/DDBJ databases">
        <title>Anaeroalcalibacter tamaniensis gen. nov., sp. nov., moderately halophilic strictly anaerobic fermenter bacterium from mud volcano of Taman peninsula.</title>
        <authorList>
            <person name="Frolova A."/>
            <person name="Merkel A.Y."/>
            <person name="Slobodkin A.I."/>
        </authorList>
    </citation>
    <scope>NUCLEOTIDE SEQUENCE [LARGE SCALE GENOMIC DNA]</scope>
    <source>
        <strain evidence="9 10">F-3ap</strain>
    </source>
</reference>
<dbReference type="Gene3D" id="1.10.150.130">
    <property type="match status" value="1"/>
</dbReference>
<evidence type="ECO:0000256" key="6">
    <source>
        <dbReference type="PROSITE-ProRule" id="PRU01248"/>
    </source>
</evidence>
<evidence type="ECO:0000259" key="8">
    <source>
        <dbReference type="PROSITE" id="PS51900"/>
    </source>
</evidence>
<dbReference type="RefSeq" id="WP_162370438.1">
    <property type="nucleotide sequence ID" value="NZ_JAAEEH010000019.1"/>
</dbReference>
<evidence type="ECO:0000313" key="10">
    <source>
        <dbReference type="Proteomes" id="UP000461585"/>
    </source>
</evidence>
<comment type="similarity">
    <text evidence="2">Belongs to the 'phage' integrase family.</text>
</comment>
<dbReference type="InterPro" id="IPR010998">
    <property type="entry name" value="Integrase_recombinase_N"/>
</dbReference>
<evidence type="ECO:0000256" key="2">
    <source>
        <dbReference type="ARBA" id="ARBA00008857"/>
    </source>
</evidence>
<dbReference type="InterPro" id="IPR050090">
    <property type="entry name" value="Tyrosine_recombinase_XerCD"/>
</dbReference>
<dbReference type="GO" id="GO:0003677">
    <property type="term" value="F:DNA binding"/>
    <property type="evidence" value="ECO:0007669"/>
    <property type="project" value="UniProtKB-UniRule"/>
</dbReference>
<accession>A0A7X5KM92</accession>
<evidence type="ECO:0000256" key="4">
    <source>
        <dbReference type="ARBA" id="ARBA00023125"/>
    </source>
</evidence>
<evidence type="ECO:0000256" key="5">
    <source>
        <dbReference type="ARBA" id="ARBA00023172"/>
    </source>
</evidence>
<protein>
    <submittedName>
        <fullName evidence="9">Tyrosine-type recombinase/integrase</fullName>
    </submittedName>
</protein>
<dbReference type="PANTHER" id="PTHR30349">
    <property type="entry name" value="PHAGE INTEGRASE-RELATED"/>
    <property type="match status" value="1"/>
</dbReference>
<dbReference type="InterPro" id="IPR011010">
    <property type="entry name" value="DNA_brk_join_enz"/>
</dbReference>
<dbReference type="InterPro" id="IPR004107">
    <property type="entry name" value="Integrase_SAM-like_N"/>
</dbReference>
<feature type="domain" description="Tyr recombinase" evidence="7">
    <location>
        <begin position="104"/>
        <end position="285"/>
    </location>
</feature>
<feature type="domain" description="Core-binding (CB)" evidence="8">
    <location>
        <begin position="1"/>
        <end position="83"/>
    </location>
</feature>
<dbReference type="PROSITE" id="PS51898">
    <property type="entry name" value="TYR_RECOMBINASE"/>
    <property type="match status" value="1"/>
</dbReference>
<dbReference type="SUPFAM" id="SSF56349">
    <property type="entry name" value="DNA breaking-rejoining enzymes"/>
    <property type="match status" value="1"/>
</dbReference>
<proteinExistence type="inferred from homology"/>
<comment type="function">
    <text evidence="1">Site-specific tyrosine recombinase, which acts by catalyzing the cutting and rejoining of the recombining DNA molecules.</text>
</comment>
<dbReference type="InterPro" id="IPR002104">
    <property type="entry name" value="Integrase_catalytic"/>
</dbReference>
<dbReference type="GO" id="GO:0006310">
    <property type="term" value="P:DNA recombination"/>
    <property type="evidence" value="ECO:0007669"/>
    <property type="project" value="UniProtKB-KW"/>
</dbReference>